<gene>
    <name evidence="2" type="ORF">QS62_08450</name>
</gene>
<dbReference type="AlphaFoldDB" id="A0A1A7NSZ1"/>
<dbReference type="PANTHER" id="PTHR15032">
    <property type="entry name" value="N-ACYL-PHOSPHATIDYLETHANOLAMINE-HYDROLYZING PHOSPHOLIPASE D"/>
    <property type="match status" value="1"/>
</dbReference>
<reference evidence="2 3" key="1">
    <citation type="submission" date="2014-11" db="EMBL/GenBank/DDBJ databases">
        <title>Pan-genome of Gallibacterium spp.</title>
        <authorList>
            <person name="Kudirkiene E."/>
            <person name="Bojesen A.M."/>
        </authorList>
    </citation>
    <scope>NUCLEOTIDE SEQUENCE [LARGE SCALE GENOMIC DNA]</scope>
    <source>
        <strain evidence="2 3">F150</strain>
    </source>
</reference>
<dbReference type="PATRIC" id="fig|505341.3.peg.1695"/>
<dbReference type="InterPro" id="IPR036866">
    <property type="entry name" value="RibonucZ/Hydroxyglut_hydro"/>
</dbReference>
<proteinExistence type="predicted"/>
<dbReference type="Proteomes" id="UP000092649">
    <property type="component" value="Unassembled WGS sequence"/>
</dbReference>
<dbReference type="EMBL" id="JTJL01000045">
    <property type="protein sequence ID" value="OBW92730.1"/>
    <property type="molecule type" value="Genomic_DNA"/>
</dbReference>
<dbReference type="PANTHER" id="PTHR15032:SF4">
    <property type="entry name" value="N-ACYL-PHOSPHATIDYLETHANOLAMINE-HYDROLYZING PHOSPHOLIPASE D"/>
    <property type="match status" value="1"/>
</dbReference>
<comment type="caution">
    <text evidence="2">The sequence shown here is derived from an EMBL/GenBank/DDBJ whole genome shotgun (WGS) entry which is preliminary data.</text>
</comment>
<dbReference type="Pfam" id="PF12706">
    <property type="entry name" value="Lactamase_B_2"/>
    <property type="match status" value="1"/>
</dbReference>
<evidence type="ECO:0000259" key="1">
    <source>
        <dbReference type="Pfam" id="PF12706"/>
    </source>
</evidence>
<sequence>MKWILIIGVILFASVQAFLSFAPVFGGDPDAESDAKIARSPHFKNGIFVNLEPTALGIQSVPGESKRTIWAWLSSVVFPPAGKVPSEPLPSMPLDQQKMTADIANDVVVTWLGHSNILLHINGKTLITDPVFYRASPIFLGGKPFPVQYPPKTADLPMIDAVILSHDHYDHLDYQAIKEIANKVKHFYVPLGVAAHLQRWGIEKSRITELDWYESAALDDINLIFTPNRHFSGRKWGKETKTLWGSWVIQTPTHKLFFSGDGGYGKHFAQIGEQYGPFDLAMVENGAYDAAWAMIHMTPEQSYQAAIDLHAKAVMPIHWAKYDLAFHPWKEPIERYLTAAKEAPFLIVTPKIGETYRLSEAENFQEKWWRMVK</sequence>
<dbReference type="InterPro" id="IPR001279">
    <property type="entry name" value="Metallo-B-lactamas"/>
</dbReference>
<feature type="domain" description="Metallo-beta-lactamase" evidence="1">
    <location>
        <begin position="126"/>
        <end position="319"/>
    </location>
</feature>
<dbReference type="SUPFAM" id="SSF56281">
    <property type="entry name" value="Metallo-hydrolase/oxidoreductase"/>
    <property type="match status" value="1"/>
</dbReference>
<keyword evidence="3" id="KW-1185">Reference proteome</keyword>
<name>A0A1A7NSZ1_9PAST</name>
<evidence type="ECO:0000313" key="2">
    <source>
        <dbReference type="EMBL" id="OBW92730.1"/>
    </source>
</evidence>
<dbReference type="Gene3D" id="3.60.15.10">
    <property type="entry name" value="Ribonuclease Z/Hydroxyacylglutathione hydrolase-like"/>
    <property type="match status" value="1"/>
</dbReference>
<evidence type="ECO:0000313" key="3">
    <source>
        <dbReference type="Proteomes" id="UP000092649"/>
    </source>
</evidence>
<accession>A0A1A7NSZ1</accession>
<protein>
    <recommendedName>
        <fullName evidence="1">Metallo-beta-lactamase domain-containing protein</fullName>
    </recommendedName>
</protein>
<dbReference type="GO" id="GO:0005737">
    <property type="term" value="C:cytoplasm"/>
    <property type="evidence" value="ECO:0007669"/>
    <property type="project" value="TreeGrafter"/>
</dbReference>
<organism evidence="2 3">
    <name type="scientific">Gallibacterium salpingitidis</name>
    <dbReference type="NCBI Taxonomy" id="505341"/>
    <lineage>
        <taxon>Bacteria</taxon>
        <taxon>Pseudomonadati</taxon>
        <taxon>Pseudomonadota</taxon>
        <taxon>Gammaproteobacteria</taxon>
        <taxon>Pasteurellales</taxon>
        <taxon>Pasteurellaceae</taxon>
        <taxon>Gallibacterium</taxon>
    </lineage>
</organism>